<evidence type="ECO:0000256" key="1">
    <source>
        <dbReference type="SAM" id="MobiDB-lite"/>
    </source>
</evidence>
<proteinExistence type="predicted"/>
<gene>
    <name evidence="2" type="ORF">DILT_LOCUS317</name>
</gene>
<dbReference type="OrthoDB" id="410104at2759"/>
<evidence type="ECO:0000313" key="3">
    <source>
        <dbReference type="Proteomes" id="UP000281553"/>
    </source>
</evidence>
<evidence type="ECO:0000313" key="2">
    <source>
        <dbReference type="EMBL" id="VDK31342.1"/>
    </source>
</evidence>
<dbReference type="EMBL" id="UYRU01001227">
    <property type="protein sequence ID" value="VDK31342.1"/>
    <property type="molecule type" value="Genomic_DNA"/>
</dbReference>
<protein>
    <submittedName>
        <fullName evidence="2">Uncharacterized protein</fullName>
    </submittedName>
</protein>
<reference evidence="2 3" key="1">
    <citation type="submission" date="2018-11" db="EMBL/GenBank/DDBJ databases">
        <authorList>
            <consortium name="Pathogen Informatics"/>
        </authorList>
    </citation>
    <scope>NUCLEOTIDE SEQUENCE [LARGE SCALE GENOMIC DNA]</scope>
</reference>
<sequence length="147" mass="16706">MAYAGLKRNKTGFRSGPAEPRHSESQFHTFLRQSTHNEDPIPLLKTLESVDLTEDEAKADHLSESFWSVGTKETVYDYTADDANEDKIVHTFQFTEATILMELLWLNEYKSPSPDEIPAKMLKELANELVKPLCAFPNILREGMSTT</sequence>
<name>A0A3P6P4M6_DIBLA</name>
<feature type="region of interest" description="Disordered" evidence="1">
    <location>
        <begin position="1"/>
        <end position="25"/>
    </location>
</feature>
<dbReference type="Proteomes" id="UP000281553">
    <property type="component" value="Unassembled WGS sequence"/>
</dbReference>
<organism evidence="2 3">
    <name type="scientific">Dibothriocephalus latus</name>
    <name type="common">Fish tapeworm</name>
    <name type="synonym">Diphyllobothrium latum</name>
    <dbReference type="NCBI Taxonomy" id="60516"/>
    <lineage>
        <taxon>Eukaryota</taxon>
        <taxon>Metazoa</taxon>
        <taxon>Spiralia</taxon>
        <taxon>Lophotrochozoa</taxon>
        <taxon>Platyhelminthes</taxon>
        <taxon>Cestoda</taxon>
        <taxon>Eucestoda</taxon>
        <taxon>Diphyllobothriidea</taxon>
        <taxon>Diphyllobothriidae</taxon>
        <taxon>Dibothriocephalus</taxon>
    </lineage>
</organism>
<dbReference type="AlphaFoldDB" id="A0A3P6P4M6"/>
<keyword evidence="3" id="KW-1185">Reference proteome</keyword>
<accession>A0A3P6P4M6</accession>